<evidence type="ECO:0000256" key="4">
    <source>
        <dbReference type="ARBA" id="ARBA00022795"/>
    </source>
</evidence>
<evidence type="ECO:0000256" key="8">
    <source>
        <dbReference type="ARBA" id="ARBA00030117"/>
    </source>
</evidence>
<dbReference type="GO" id="GO:0045892">
    <property type="term" value="P:negative regulation of DNA-templated transcription"/>
    <property type="evidence" value="ECO:0007669"/>
    <property type="project" value="InterPro"/>
</dbReference>
<feature type="domain" description="Anti-sigma-28 factor FlgM C-terminal" evidence="9">
    <location>
        <begin position="43"/>
        <end position="97"/>
    </location>
</feature>
<dbReference type="InterPro" id="IPR035890">
    <property type="entry name" value="Anti-sigma-28_factor_FlgM_sf"/>
</dbReference>
<keyword evidence="10" id="KW-0282">Flagellum</keyword>
<accession>A0A2X0WSE4</accession>
<keyword evidence="6" id="KW-0804">Transcription</keyword>
<keyword evidence="10" id="KW-0966">Cell projection</keyword>
<evidence type="ECO:0000256" key="7">
    <source>
        <dbReference type="ARBA" id="ARBA00024739"/>
    </source>
</evidence>
<evidence type="ECO:0000313" key="11">
    <source>
        <dbReference type="Proteomes" id="UP000250086"/>
    </source>
</evidence>
<dbReference type="RefSeq" id="WP_113743648.1">
    <property type="nucleotide sequence ID" value="NZ_UAPU01000007.1"/>
</dbReference>
<gene>
    <name evidence="10" type="ORF">NCTC13093_00859</name>
</gene>
<keyword evidence="11" id="KW-1185">Reference proteome</keyword>
<dbReference type="EMBL" id="UAPV01000001">
    <property type="protein sequence ID" value="SPT69482.1"/>
    <property type="molecule type" value="Genomic_DNA"/>
</dbReference>
<evidence type="ECO:0000313" key="10">
    <source>
        <dbReference type="EMBL" id="SPT69482.1"/>
    </source>
</evidence>
<dbReference type="InterPro" id="IPR031316">
    <property type="entry name" value="FlgM_C"/>
</dbReference>
<evidence type="ECO:0000256" key="2">
    <source>
        <dbReference type="ARBA" id="ARBA00017823"/>
    </source>
</evidence>
<keyword evidence="5" id="KW-0805">Transcription regulation</keyword>
<keyword evidence="10" id="KW-0969">Cilium</keyword>
<dbReference type="Pfam" id="PF04316">
    <property type="entry name" value="FlgM"/>
    <property type="match status" value="1"/>
</dbReference>
<evidence type="ECO:0000256" key="1">
    <source>
        <dbReference type="ARBA" id="ARBA00005322"/>
    </source>
</evidence>
<name>A0A2X0WSE4_9GAMM</name>
<evidence type="ECO:0000256" key="6">
    <source>
        <dbReference type="ARBA" id="ARBA00023163"/>
    </source>
</evidence>
<keyword evidence="4" id="KW-1005">Bacterial flagellum biogenesis</keyword>
<sequence>MAIDILRSNIAKAMPETVAGKAASRTNTGAVAKTKDNAATENDAIVLTSDAKVFSSAVAKAKEAEGIDYNKVAALKKEIENGTYKIDYERLASRIVDSEDELNSIF</sequence>
<dbReference type="AlphaFoldDB" id="A0A2X0WSE4"/>
<organism evidence="10 11">
    <name type="scientific">Anaerobiospirillum thomasii</name>
    <dbReference type="NCBI Taxonomy" id="179995"/>
    <lineage>
        <taxon>Bacteria</taxon>
        <taxon>Pseudomonadati</taxon>
        <taxon>Pseudomonadota</taxon>
        <taxon>Gammaproteobacteria</taxon>
        <taxon>Aeromonadales</taxon>
        <taxon>Succinivibrionaceae</taxon>
        <taxon>Anaerobiospirillum</taxon>
    </lineage>
</organism>
<evidence type="ECO:0000256" key="5">
    <source>
        <dbReference type="ARBA" id="ARBA00023015"/>
    </source>
</evidence>
<keyword evidence="3" id="KW-0678">Repressor</keyword>
<comment type="function">
    <text evidence="7">Responsible for the coupling of flagellin expression to flagellar assembly by preventing expression of the flagellin genes when a component of the middle class of proteins is defective. It negatively regulates flagellar genes by inhibiting the activity of FliA by directly binding to FliA.</text>
</comment>
<dbReference type="InterPro" id="IPR007412">
    <property type="entry name" value="FlgM"/>
</dbReference>
<dbReference type="NCBIfam" id="TIGR03824">
    <property type="entry name" value="FlgM_jcvi"/>
    <property type="match status" value="1"/>
</dbReference>
<evidence type="ECO:0000256" key="3">
    <source>
        <dbReference type="ARBA" id="ARBA00022491"/>
    </source>
</evidence>
<comment type="similarity">
    <text evidence="1">Belongs to the FlgM family.</text>
</comment>
<evidence type="ECO:0000259" key="9">
    <source>
        <dbReference type="Pfam" id="PF04316"/>
    </source>
</evidence>
<dbReference type="SUPFAM" id="SSF101498">
    <property type="entry name" value="Anti-sigma factor FlgM"/>
    <property type="match status" value="1"/>
</dbReference>
<reference evidence="10 11" key="1">
    <citation type="submission" date="2018-06" db="EMBL/GenBank/DDBJ databases">
        <authorList>
            <consortium name="Pathogen Informatics"/>
            <person name="Doyle S."/>
        </authorList>
    </citation>
    <scope>NUCLEOTIDE SEQUENCE [LARGE SCALE GENOMIC DNA]</scope>
    <source>
        <strain evidence="10 11">NCTC13093</strain>
    </source>
</reference>
<dbReference type="OrthoDB" id="7064195at2"/>
<proteinExistence type="inferred from homology"/>
<dbReference type="Proteomes" id="UP000250086">
    <property type="component" value="Unassembled WGS sequence"/>
</dbReference>
<dbReference type="GO" id="GO:0044781">
    <property type="term" value="P:bacterial-type flagellum organization"/>
    <property type="evidence" value="ECO:0007669"/>
    <property type="project" value="UniProtKB-KW"/>
</dbReference>
<protein>
    <recommendedName>
        <fullName evidence="2">Negative regulator of flagellin synthesis</fullName>
    </recommendedName>
    <alternativeName>
        <fullName evidence="8">Anti-sigma-28 factor</fullName>
    </alternativeName>
</protein>